<evidence type="ECO:0000256" key="3">
    <source>
        <dbReference type="SAM" id="SignalP"/>
    </source>
</evidence>
<feature type="domain" description="Transglycosylase SLT" evidence="4">
    <location>
        <begin position="105"/>
        <end position="208"/>
    </location>
</feature>
<organism evidence="5 6">
    <name type="scientific">Sphingomonas chungangi</name>
    <dbReference type="NCBI Taxonomy" id="2683589"/>
    <lineage>
        <taxon>Bacteria</taxon>
        <taxon>Pseudomonadati</taxon>
        <taxon>Pseudomonadota</taxon>
        <taxon>Alphaproteobacteria</taxon>
        <taxon>Sphingomonadales</taxon>
        <taxon>Sphingomonadaceae</taxon>
        <taxon>Sphingomonas</taxon>
    </lineage>
</organism>
<dbReference type="InterPro" id="IPR008258">
    <property type="entry name" value="Transglycosylase_SLT_dom_1"/>
</dbReference>
<evidence type="ECO:0000259" key="4">
    <source>
        <dbReference type="Pfam" id="PF01464"/>
    </source>
</evidence>
<dbReference type="CDD" id="cd00254">
    <property type="entry name" value="LT-like"/>
    <property type="match status" value="1"/>
</dbReference>
<sequence>MRAMRLWPCGGLFALGLIFAAAPVVARTETPTIDCGTGIADARFSAAMEMCGTSPIARMVPAEAAPVDTPAPVSIAMPATRRQLARAEQAVMRASPDAGPTDGLITQVGQRYGVDPKLLAAMVRTESGGRQSAVSNKGALGLMQVMPQTARSLGVANPSDMLADPELALSTGAAYLKTLQARLGNNVALVVAAYNAGPGAVMKAGMRVPAYRETRGYVGQVMGRYAGSYGAP</sequence>
<keyword evidence="3" id="KW-0732">Signal</keyword>
<protein>
    <submittedName>
        <fullName evidence="5">Lytic transglycosylase domain-containing protein</fullName>
    </submittedName>
</protein>
<dbReference type="Gene3D" id="1.10.530.10">
    <property type="match status" value="1"/>
</dbReference>
<dbReference type="Pfam" id="PF01464">
    <property type="entry name" value="SLT"/>
    <property type="match status" value="1"/>
</dbReference>
<dbReference type="SUPFAM" id="SSF53955">
    <property type="entry name" value="Lysozyme-like"/>
    <property type="match status" value="1"/>
</dbReference>
<comment type="similarity">
    <text evidence="1">Belongs to the transglycosylase Slt family.</text>
</comment>
<comment type="similarity">
    <text evidence="2">Belongs to the virb1 family.</text>
</comment>
<dbReference type="InterPro" id="IPR023346">
    <property type="entry name" value="Lysozyme-like_dom_sf"/>
</dbReference>
<dbReference type="RefSeq" id="WP_160365704.1">
    <property type="nucleotide sequence ID" value="NZ_JACEIB010000006.1"/>
</dbReference>
<dbReference type="PANTHER" id="PTHR37423:SF2">
    <property type="entry name" value="MEMBRANE-BOUND LYTIC MUREIN TRANSGLYCOSYLASE C"/>
    <property type="match status" value="1"/>
</dbReference>
<feature type="chain" id="PRO_5033058772" evidence="3">
    <location>
        <begin position="27"/>
        <end position="232"/>
    </location>
</feature>
<gene>
    <name evidence="5" type="ORF">HZF05_08790</name>
</gene>
<dbReference type="EMBL" id="JACEIB010000006">
    <property type="protein sequence ID" value="MBA2934196.1"/>
    <property type="molecule type" value="Genomic_DNA"/>
</dbReference>
<proteinExistence type="inferred from homology"/>
<evidence type="ECO:0000313" key="5">
    <source>
        <dbReference type="EMBL" id="MBA2934196.1"/>
    </source>
</evidence>
<evidence type="ECO:0000313" key="6">
    <source>
        <dbReference type="Proteomes" id="UP000570166"/>
    </source>
</evidence>
<dbReference type="Proteomes" id="UP000570166">
    <property type="component" value="Unassembled WGS sequence"/>
</dbReference>
<evidence type="ECO:0000256" key="2">
    <source>
        <dbReference type="ARBA" id="ARBA00009387"/>
    </source>
</evidence>
<reference evidence="5 6" key="1">
    <citation type="submission" date="2020-07" db="EMBL/GenBank/DDBJ databases">
        <authorList>
            <person name="Sun Q."/>
        </authorList>
    </citation>
    <scope>NUCLEOTIDE SEQUENCE [LARGE SCALE GENOMIC DNA]</scope>
    <source>
        <strain evidence="5 6">CGMCC 1.13654</strain>
    </source>
</reference>
<comment type="caution">
    <text evidence="5">The sequence shown here is derived from an EMBL/GenBank/DDBJ whole genome shotgun (WGS) entry which is preliminary data.</text>
</comment>
<feature type="signal peptide" evidence="3">
    <location>
        <begin position="1"/>
        <end position="26"/>
    </location>
</feature>
<evidence type="ECO:0000256" key="1">
    <source>
        <dbReference type="ARBA" id="ARBA00007734"/>
    </source>
</evidence>
<keyword evidence="6" id="KW-1185">Reference proteome</keyword>
<name>A0A838L7S5_9SPHN</name>
<dbReference type="PANTHER" id="PTHR37423">
    <property type="entry name" value="SOLUBLE LYTIC MUREIN TRANSGLYCOSYLASE-RELATED"/>
    <property type="match status" value="1"/>
</dbReference>
<accession>A0A838L7S5</accession>
<dbReference type="AlphaFoldDB" id="A0A838L7S5"/>